<feature type="non-terminal residue" evidence="2">
    <location>
        <position position="126"/>
    </location>
</feature>
<evidence type="ECO:0000313" key="2">
    <source>
        <dbReference type="EMBL" id="CAJ1087801.1"/>
    </source>
</evidence>
<dbReference type="EMBL" id="OY660887">
    <property type="protein sequence ID" value="CAJ1087801.1"/>
    <property type="molecule type" value="Genomic_DNA"/>
</dbReference>
<dbReference type="Proteomes" id="UP001178508">
    <property type="component" value="Chromosome 24"/>
</dbReference>
<name>A0AAV1HPK5_XYRNO</name>
<sequence>MRTKLKESQNRPVNMEDGQTSRAKIRFISSIGEFRKLLPPFTADIPAETATFPGRRLSDGSLPSGGPVRPSGSPRVPLLLLGLLPVRLQPVTSSPRTLRSTRRLETIFGEQTLRVPEDHRVTDRHT</sequence>
<evidence type="ECO:0000313" key="3">
    <source>
        <dbReference type="Proteomes" id="UP001178508"/>
    </source>
</evidence>
<dbReference type="AlphaFoldDB" id="A0AAV1HPK5"/>
<protein>
    <submittedName>
        <fullName evidence="2">Uncharacterized protein</fullName>
    </submittedName>
</protein>
<feature type="region of interest" description="Disordered" evidence="1">
    <location>
        <begin position="49"/>
        <end position="73"/>
    </location>
</feature>
<evidence type="ECO:0000256" key="1">
    <source>
        <dbReference type="SAM" id="MobiDB-lite"/>
    </source>
</evidence>
<organism evidence="2 3">
    <name type="scientific">Xyrichtys novacula</name>
    <name type="common">Pearly razorfish</name>
    <name type="synonym">Hemipteronotus novacula</name>
    <dbReference type="NCBI Taxonomy" id="13765"/>
    <lineage>
        <taxon>Eukaryota</taxon>
        <taxon>Metazoa</taxon>
        <taxon>Chordata</taxon>
        <taxon>Craniata</taxon>
        <taxon>Vertebrata</taxon>
        <taxon>Euteleostomi</taxon>
        <taxon>Actinopterygii</taxon>
        <taxon>Neopterygii</taxon>
        <taxon>Teleostei</taxon>
        <taxon>Neoteleostei</taxon>
        <taxon>Acanthomorphata</taxon>
        <taxon>Eupercaria</taxon>
        <taxon>Labriformes</taxon>
        <taxon>Labridae</taxon>
        <taxon>Xyrichtys</taxon>
    </lineage>
</organism>
<feature type="compositionally biased region" description="Low complexity" evidence="1">
    <location>
        <begin position="60"/>
        <end position="73"/>
    </location>
</feature>
<proteinExistence type="predicted"/>
<keyword evidence="3" id="KW-1185">Reference proteome</keyword>
<gene>
    <name evidence="2" type="ORF">XNOV1_A021602</name>
</gene>
<accession>A0AAV1HPK5</accession>
<reference evidence="2" key="1">
    <citation type="submission" date="2023-08" db="EMBL/GenBank/DDBJ databases">
        <authorList>
            <person name="Alioto T."/>
            <person name="Alioto T."/>
            <person name="Gomez Garrido J."/>
        </authorList>
    </citation>
    <scope>NUCLEOTIDE SEQUENCE</scope>
</reference>